<evidence type="ECO:0000313" key="7">
    <source>
        <dbReference type="EMBL" id="BCB72512.1"/>
    </source>
</evidence>
<feature type="transmembrane region" description="Helical" evidence="6">
    <location>
        <begin position="7"/>
        <end position="24"/>
    </location>
</feature>
<evidence type="ECO:0000256" key="6">
    <source>
        <dbReference type="SAM" id="Phobius"/>
    </source>
</evidence>
<dbReference type="GO" id="GO:0016020">
    <property type="term" value="C:membrane"/>
    <property type="evidence" value="ECO:0007669"/>
    <property type="project" value="UniProtKB-SubCell"/>
</dbReference>
<dbReference type="PANTHER" id="PTHR30238">
    <property type="entry name" value="MEMBRANE BOUND PREDICTED REDOX MODULATOR"/>
    <property type="match status" value="1"/>
</dbReference>
<dbReference type="EMBL" id="AP022869">
    <property type="protein sequence ID" value="BCB72512.1"/>
    <property type="molecule type" value="Genomic_DNA"/>
</dbReference>
<comment type="similarity">
    <text evidence="2">Belongs to the TerC family.</text>
</comment>
<accession>A0A6F8XE99</accession>
<evidence type="ECO:0000256" key="1">
    <source>
        <dbReference type="ARBA" id="ARBA00004141"/>
    </source>
</evidence>
<dbReference type="InterPro" id="IPR005496">
    <property type="entry name" value="Integral_membrane_TerC"/>
</dbReference>
<dbReference type="Proteomes" id="UP000501053">
    <property type="component" value="Chromosome"/>
</dbReference>
<gene>
    <name evidence="7" type="ORF">HMEPL2_28630</name>
</gene>
<dbReference type="PANTHER" id="PTHR30238:SF0">
    <property type="entry name" value="THYLAKOID MEMBRANE PROTEIN TERC, CHLOROPLASTIC"/>
    <property type="match status" value="1"/>
</dbReference>
<dbReference type="AlphaFoldDB" id="A0A6F8XE99"/>
<keyword evidence="4 6" id="KW-1133">Transmembrane helix</keyword>
<comment type="subcellular location">
    <subcellularLocation>
        <location evidence="1">Membrane</location>
        <topology evidence="1">Multi-pass membrane protein</topology>
    </subcellularLocation>
</comment>
<sequence length="253" mass="27897">MRPFGRFFWVALALAFFGYLYLRYSPEAASLFLAGYVLEKALSVDNMMVFVAIFASFGIKGIMQHRILYYGIAGALIFRAIFVAAGTAVFGLSHWIEVVFAAIVLWTGIKMFMGSAEEGETTDYSDHWSVKLSQRVLPVIPRMVGKRFVVGAKEAQAISEKEGFSLPRRAAFYATLGLRNLYFMLAAAAKYLVYLEKAVALVLIFIAGKLASSALGIYHIDHQVSMMVVLGLILGGVFASLLFPKKDEALSES</sequence>
<feature type="transmembrane region" description="Helical" evidence="6">
    <location>
        <begin position="224"/>
        <end position="243"/>
    </location>
</feature>
<dbReference type="RefSeq" id="WP_197746074.1">
    <property type="nucleotide sequence ID" value="NZ_AP022869.1"/>
</dbReference>
<evidence type="ECO:0000256" key="5">
    <source>
        <dbReference type="ARBA" id="ARBA00023136"/>
    </source>
</evidence>
<name>A0A6F8XE99_9GAMM</name>
<feature type="transmembrane region" description="Helical" evidence="6">
    <location>
        <begin position="30"/>
        <end position="55"/>
    </location>
</feature>
<dbReference type="Pfam" id="PF03741">
    <property type="entry name" value="TerC"/>
    <property type="match status" value="1"/>
</dbReference>
<evidence type="ECO:0000313" key="8">
    <source>
        <dbReference type="Proteomes" id="UP000501053"/>
    </source>
</evidence>
<protein>
    <submittedName>
        <fullName evidence="7">Tellurium resistance protein TerC</fullName>
    </submittedName>
</protein>
<keyword evidence="8" id="KW-1185">Reference proteome</keyword>
<feature type="transmembrane region" description="Helical" evidence="6">
    <location>
        <begin position="198"/>
        <end position="217"/>
    </location>
</feature>
<organism evidence="7 8">
    <name type="scientific">Vreelandella aquamarina</name>
    <dbReference type="NCBI Taxonomy" id="77097"/>
    <lineage>
        <taxon>Bacteria</taxon>
        <taxon>Pseudomonadati</taxon>
        <taxon>Pseudomonadota</taxon>
        <taxon>Gammaproteobacteria</taxon>
        <taxon>Oceanospirillales</taxon>
        <taxon>Halomonadaceae</taxon>
        <taxon>Vreelandella</taxon>
    </lineage>
</organism>
<keyword evidence="3 6" id="KW-0812">Transmembrane</keyword>
<keyword evidence="5 6" id="KW-0472">Membrane</keyword>
<feature type="transmembrane region" description="Helical" evidence="6">
    <location>
        <begin position="92"/>
        <end position="109"/>
    </location>
</feature>
<reference evidence="7 8" key="1">
    <citation type="submission" date="2020-03" db="EMBL/GenBank/DDBJ databases">
        <title>Complete Genome Sequence of Halomonas meridiana strain Eplume2, isolated from hydrothermal-plume in the north east Pacific Ocean.</title>
        <authorList>
            <person name="Kurihara Y."/>
            <person name="Kawai S."/>
            <person name="Sakai A."/>
            <person name="Galipon J."/>
            <person name="Arakawa K."/>
        </authorList>
    </citation>
    <scope>NUCLEOTIDE SEQUENCE [LARGE SCALE GENOMIC DNA]</scope>
    <source>
        <strain evidence="7 8">Eplume2</strain>
    </source>
</reference>
<evidence type="ECO:0000256" key="4">
    <source>
        <dbReference type="ARBA" id="ARBA00022989"/>
    </source>
</evidence>
<proteinExistence type="inferred from homology"/>
<evidence type="ECO:0000256" key="2">
    <source>
        <dbReference type="ARBA" id="ARBA00007511"/>
    </source>
</evidence>
<evidence type="ECO:0000256" key="3">
    <source>
        <dbReference type="ARBA" id="ARBA00022692"/>
    </source>
</evidence>
<feature type="transmembrane region" description="Helical" evidence="6">
    <location>
        <begin position="67"/>
        <end position="86"/>
    </location>
</feature>